<dbReference type="PROSITE" id="PS51318">
    <property type="entry name" value="TAT"/>
    <property type="match status" value="1"/>
</dbReference>
<dbReference type="Proteomes" id="UP000189796">
    <property type="component" value="Chromosome I"/>
</dbReference>
<dbReference type="InterPro" id="IPR019832">
    <property type="entry name" value="Mn/Fe_SOD_C"/>
</dbReference>
<organism evidence="8 9">
    <name type="scientific">Bradyrhizobium erythrophlei</name>
    <dbReference type="NCBI Taxonomy" id="1437360"/>
    <lineage>
        <taxon>Bacteria</taxon>
        <taxon>Pseudomonadati</taxon>
        <taxon>Pseudomonadota</taxon>
        <taxon>Alphaproteobacteria</taxon>
        <taxon>Hyphomicrobiales</taxon>
        <taxon>Nitrobacteraceae</taxon>
        <taxon>Bradyrhizobium</taxon>
    </lineage>
</organism>
<dbReference type="GO" id="GO:0004784">
    <property type="term" value="F:superoxide dismutase activity"/>
    <property type="evidence" value="ECO:0007669"/>
    <property type="project" value="UniProtKB-EC"/>
</dbReference>
<evidence type="ECO:0000256" key="5">
    <source>
        <dbReference type="PIRSR" id="PIRSR000349-1"/>
    </source>
</evidence>
<feature type="binding site" evidence="5">
    <location>
        <position position="118"/>
    </location>
    <ligand>
        <name>Mn(2+)</name>
        <dbReference type="ChEBI" id="CHEBI:29035"/>
    </ligand>
</feature>
<accession>A0A1M5P565</accession>
<evidence type="ECO:0000313" key="8">
    <source>
        <dbReference type="EMBL" id="SHG96902.1"/>
    </source>
</evidence>
<dbReference type="Pfam" id="PF02777">
    <property type="entry name" value="Sod_Fe_C"/>
    <property type="match status" value="1"/>
</dbReference>
<dbReference type="InterPro" id="IPR001189">
    <property type="entry name" value="Mn/Fe_SOD"/>
</dbReference>
<feature type="binding site" evidence="5">
    <location>
        <position position="69"/>
    </location>
    <ligand>
        <name>Mn(2+)</name>
        <dbReference type="ChEBI" id="CHEBI:29035"/>
    </ligand>
</feature>
<protein>
    <recommendedName>
        <fullName evidence="2">superoxide dismutase</fullName>
        <ecNumber evidence="2">1.15.1.1</ecNumber>
    </recommendedName>
</protein>
<proteinExistence type="inferred from homology"/>
<evidence type="ECO:0000256" key="2">
    <source>
        <dbReference type="ARBA" id="ARBA00012682"/>
    </source>
</evidence>
<reference evidence="8 9" key="1">
    <citation type="submission" date="2016-11" db="EMBL/GenBank/DDBJ databases">
        <authorList>
            <person name="Jaros S."/>
            <person name="Januszkiewicz K."/>
            <person name="Wedrychowicz H."/>
        </authorList>
    </citation>
    <scope>NUCLEOTIDE SEQUENCE [LARGE SCALE GENOMIC DNA]</scope>
    <source>
        <strain evidence="8 9">GAS138</strain>
    </source>
</reference>
<dbReference type="SUPFAM" id="SSF54719">
    <property type="entry name" value="Fe,Mn superoxide dismutase (SOD), C-terminal domain"/>
    <property type="match status" value="1"/>
</dbReference>
<evidence type="ECO:0000256" key="4">
    <source>
        <dbReference type="ARBA" id="ARBA00023002"/>
    </source>
</evidence>
<dbReference type="OrthoDB" id="9803125at2"/>
<dbReference type="InterPro" id="IPR019546">
    <property type="entry name" value="TAT_signal_bac_arc"/>
</dbReference>
<dbReference type="InterPro" id="IPR006311">
    <property type="entry name" value="TAT_signal"/>
</dbReference>
<dbReference type="AlphaFoldDB" id="A0A1M5P565"/>
<dbReference type="InterPro" id="IPR050265">
    <property type="entry name" value="Fe/Mn_Superoxide_Dismutase"/>
</dbReference>
<dbReference type="InterPro" id="IPR036324">
    <property type="entry name" value="Mn/Fe_SOD_N_sf"/>
</dbReference>
<feature type="binding site" evidence="5">
    <location>
        <position position="200"/>
    </location>
    <ligand>
        <name>Mn(2+)</name>
        <dbReference type="ChEBI" id="CHEBI:29035"/>
    </ligand>
</feature>
<evidence type="ECO:0000256" key="3">
    <source>
        <dbReference type="ARBA" id="ARBA00022723"/>
    </source>
</evidence>
<gene>
    <name evidence="8" type="ORF">SAMN05443248_3227</name>
</gene>
<dbReference type="EC" id="1.15.1.1" evidence="2"/>
<feature type="chain" id="PRO_5012341447" description="superoxide dismutase" evidence="6">
    <location>
        <begin position="34"/>
        <end position="241"/>
    </location>
</feature>
<evidence type="ECO:0000313" key="9">
    <source>
        <dbReference type="Proteomes" id="UP000189796"/>
    </source>
</evidence>
<evidence type="ECO:0000256" key="6">
    <source>
        <dbReference type="SAM" id="SignalP"/>
    </source>
</evidence>
<feature type="domain" description="Manganese/iron superoxide dismutase C-terminal" evidence="7">
    <location>
        <begin position="132"/>
        <end position="232"/>
    </location>
</feature>
<dbReference type="PIRSF" id="PIRSF000349">
    <property type="entry name" value="SODismutase"/>
    <property type="match status" value="1"/>
</dbReference>
<dbReference type="EMBL" id="LT670817">
    <property type="protein sequence ID" value="SHG96902.1"/>
    <property type="molecule type" value="Genomic_DNA"/>
</dbReference>
<evidence type="ECO:0000259" key="7">
    <source>
        <dbReference type="Pfam" id="PF02777"/>
    </source>
</evidence>
<feature type="signal peptide" evidence="6">
    <location>
        <begin position="1"/>
        <end position="33"/>
    </location>
</feature>
<dbReference type="PANTHER" id="PTHR11404">
    <property type="entry name" value="SUPEROXIDE DISMUTASE 2"/>
    <property type="match status" value="1"/>
</dbReference>
<keyword evidence="3 5" id="KW-0479">Metal-binding</keyword>
<dbReference type="Gene3D" id="3.55.40.20">
    <property type="entry name" value="Iron/manganese superoxide dismutase, C-terminal domain"/>
    <property type="match status" value="1"/>
</dbReference>
<dbReference type="NCBIfam" id="TIGR01409">
    <property type="entry name" value="TAT_signal_seq"/>
    <property type="match status" value="1"/>
</dbReference>
<sequence length="241" mass="26036">MTITTERRSFIQGAGLVAAAASTAALAASPAFAQSNQPSGARTMPYQAKPLSLDPKSIKGISEKVLVSHYENNYVGAVKRLNAIGAQLAELDFAKAPNFMINGLKREELIAANSMILHEIYFDGLGGGTGANGALAEAIARDFGSLERWRAEFVAMGKAEGGGSGWVILSYSPRDKRLVNQWAADHSTTLAGGRPVLVLDMYEHAYHMDYGAAAARYVDIYMEAIRWDNAAKLYDQYSHES</sequence>
<keyword evidence="6" id="KW-0732">Signal</keyword>
<dbReference type="FunFam" id="3.55.40.20:FF:000004">
    <property type="entry name" value="Superoxide dismutase [Fe]"/>
    <property type="match status" value="1"/>
</dbReference>
<comment type="similarity">
    <text evidence="1">Belongs to the iron/manganese superoxide dismutase family.</text>
</comment>
<dbReference type="GO" id="GO:0046872">
    <property type="term" value="F:metal ion binding"/>
    <property type="evidence" value="ECO:0007669"/>
    <property type="project" value="UniProtKB-KW"/>
</dbReference>
<feature type="binding site" evidence="5">
    <location>
        <position position="204"/>
    </location>
    <ligand>
        <name>Mn(2+)</name>
        <dbReference type="ChEBI" id="CHEBI:29035"/>
    </ligand>
</feature>
<name>A0A1M5P565_9BRAD</name>
<dbReference type="PANTHER" id="PTHR11404:SF6">
    <property type="entry name" value="SUPEROXIDE DISMUTASE [MN], MITOCHONDRIAL"/>
    <property type="match status" value="1"/>
</dbReference>
<keyword evidence="4" id="KW-0560">Oxidoreductase</keyword>
<evidence type="ECO:0000256" key="1">
    <source>
        <dbReference type="ARBA" id="ARBA00008714"/>
    </source>
</evidence>
<dbReference type="SUPFAM" id="SSF46609">
    <property type="entry name" value="Fe,Mn superoxide dismutase (SOD), N-terminal domain"/>
    <property type="match status" value="1"/>
</dbReference>
<dbReference type="InterPro" id="IPR036314">
    <property type="entry name" value="SOD_C_sf"/>
</dbReference>